<dbReference type="SUPFAM" id="SSF75304">
    <property type="entry name" value="Amidase signature (AS) enzymes"/>
    <property type="match status" value="1"/>
</dbReference>
<evidence type="ECO:0000313" key="4">
    <source>
        <dbReference type="Proteomes" id="UP001286313"/>
    </source>
</evidence>
<dbReference type="InterPro" id="IPR036928">
    <property type="entry name" value="AS_sf"/>
</dbReference>
<name>A0AAE1KU57_PETCI</name>
<reference evidence="3" key="1">
    <citation type="submission" date="2023-10" db="EMBL/GenBank/DDBJ databases">
        <title>Genome assemblies of two species of porcelain crab, Petrolisthes cinctipes and Petrolisthes manimaculis (Anomura: Porcellanidae).</title>
        <authorList>
            <person name="Angst P."/>
        </authorList>
    </citation>
    <scope>NUCLEOTIDE SEQUENCE</scope>
    <source>
        <strain evidence="3">PB745_01</strain>
        <tissue evidence="3">Gill</tissue>
    </source>
</reference>
<evidence type="ECO:0000313" key="3">
    <source>
        <dbReference type="EMBL" id="KAK3883972.1"/>
    </source>
</evidence>
<dbReference type="Proteomes" id="UP001286313">
    <property type="component" value="Unassembled WGS sequence"/>
</dbReference>
<dbReference type="GO" id="GO:0012505">
    <property type="term" value="C:endomembrane system"/>
    <property type="evidence" value="ECO:0007669"/>
    <property type="project" value="TreeGrafter"/>
</dbReference>
<dbReference type="InterPro" id="IPR052739">
    <property type="entry name" value="FAAH2"/>
</dbReference>
<sequence length="568" mass="62996">MYSRLWASPLGTRKRKDKPQPIHSSGLWRLLQNTLAPHLPVDRMRWIDLLLRTVRLAMEVFSRLLFGLMYRGDPHTPLPPITNLILLESATSLATKIRTKKLTSEEVVKSFIARIKEINPILNCVVDTRFDEALEEARAADTLIRSGTEDVETLITTKPFLGVPFSTKDCFAVKGLRQTAGLWIRRDFEPDEDADVVRLMREAGAIPLCVTNVSELCMWWESANTIYGRTNNPYKTCCIVGGSSGGEGCLQSACGIPFGIGSDIGGSIRMPSFFNGIFGHKPTYGIVSNLGQEPVATGEACEFLVTGPMCKYAQDLLPMYQVLSACNAHLLKLDSKVDVRKLRYFYVEDDGGSPLITPVSSELRDAQRKVVLHLEKGYGIKAKKITLKKLKAALPMYFAKLGSVEEAHTFCQELTLKKGNLNVWTEMAKWCLRCSHNTLPGLLLGIIEKLNNASKKSESFPKLLTMCDDLRKEIKELLGEDGVLLFPSHPTTAPYHSQPLLRPFNFVYTAIINITLFPSTQCPLGLASDGLPLGIQVVANHHHDHLSLAVASELEKAFGGWVCPSEVP</sequence>
<feature type="active site" description="Charge relay system" evidence="1">
    <location>
        <position position="243"/>
    </location>
</feature>
<dbReference type="AlphaFoldDB" id="A0AAE1KU57"/>
<dbReference type="Gene3D" id="3.90.1300.10">
    <property type="entry name" value="Amidase signature (AS) domain"/>
    <property type="match status" value="1"/>
</dbReference>
<protein>
    <recommendedName>
        <fullName evidence="2">Amidase domain-containing protein</fullName>
    </recommendedName>
</protein>
<dbReference type="PIRSF" id="PIRSF001221">
    <property type="entry name" value="Amidase_fungi"/>
    <property type="match status" value="1"/>
</dbReference>
<dbReference type="PANTHER" id="PTHR43372">
    <property type="entry name" value="FATTY-ACID AMIDE HYDROLASE"/>
    <property type="match status" value="1"/>
</dbReference>
<feature type="active site" description="Charge relay system" evidence="1">
    <location>
        <position position="168"/>
    </location>
</feature>
<feature type="active site" description="Acyl-ester intermediate" evidence="1">
    <location>
        <position position="267"/>
    </location>
</feature>
<dbReference type="Pfam" id="PF01425">
    <property type="entry name" value="Amidase"/>
    <property type="match status" value="1"/>
</dbReference>
<evidence type="ECO:0000256" key="1">
    <source>
        <dbReference type="PIRSR" id="PIRSR001221-1"/>
    </source>
</evidence>
<evidence type="ECO:0000259" key="2">
    <source>
        <dbReference type="Pfam" id="PF01425"/>
    </source>
</evidence>
<dbReference type="InterPro" id="IPR023631">
    <property type="entry name" value="Amidase_dom"/>
</dbReference>
<proteinExistence type="predicted"/>
<keyword evidence="4" id="KW-1185">Reference proteome</keyword>
<dbReference type="PANTHER" id="PTHR43372:SF4">
    <property type="entry name" value="FATTY-ACID AMIDE HYDROLASE 2"/>
    <property type="match status" value="1"/>
</dbReference>
<gene>
    <name evidence="3" type="ORF">Pcinc_011725</name>
</gene>
<accession>A0AAE1KU57</accession>
<comment type="caution">
    <text evidence="3">The sequence shown here is derived from an EMBL/GenBank/DDBJ whole genome shotgun (WGS) entry which is preliminary data.</text>
</comment>
<dbReference type="EMBL" id="JAWQEG010000927">
    <property type="protein sequence ID" value="KAK3883972.1"/>
    <property type="molecule type" value="Genomic_DNA"/>
</dbReference>
<organism evidence="3 4">
    <name type="scientific">Petrolisthes cinctipes</name>
    <name type="common">Flat porcelain crab</name>
    <dbReference type="NCBI Taxonomy" id="88211"/>
    <lineage>
        <taxon>Eukaryota</taxon>
        <taxon>Metazoa</taxon>
        <taxon>Ecdysozoa</taxon>
        <taxon>Arthropoda</taxon>
        <taxon>Crustacea</taxon>
        <taxon>Multicrustacea</taxon>
        <taxon>Malacostraca</taxon>
        <taxon>Eumalacostraca</taxon>
        <taxon>Eucarida</taxon>
        <taxon>Decapoda</taxon>
        <taxon>Pleocyemata</taxon>
        <taxon>Anomura</taxon>
        <taxon>Galatheoidea</taxon>
        <taxon>Porcellanidae</taxon>
        <taxon>Petrolisthes</taxon>
    </lineage>
</organism>
<feature type="domain" description="Amidase" evidence="2">
    <location>
        <begin position="106"/>
        <end position="546"/>
    </location>
</feature>